<dbReference type="EMBL" id="JAJNCT010000014">
    <property type="protein sequence ID" value="MCD2166137.1"/>
    <property type="molecule type" value="Genomic_DNA"/>
</dbReference>
<gene>
    <name evidence="4" type="ORF">LPW39_13470</name>
</gene>
<proteinExistence type="predicted"/>
<evidence type="ECO:0000313" key="4">
    <source>
        <dbReference type="EMBL" id="MCD2166137.1"/>
    </source>
</evidence>
<dbReference type="PRINTS" id="PR00455">
    <property type="entry name" value="HTHTETR"/>
</dbReference>
<keyword evidence="1 2" id="KW-0238">DNA-binding</keyword>
<evidence type="ECO:0000256" key="1">
    <source>
        <dbReference type="ARBA" id="ARBA00023125"/>
    </source>
</evidence>
<dbReference type="PROSITE" id="PS50977">
    <property type="entry name" value="HTH_TETR_2"/>
    <property type="match status" value="1"/>
</dbReference>
<dbReference type="Pfam" id="PF00440">
    <property type="entry name" value="TetR_N"/>
    <property type="match status" value="1"/>
</dbReference>
<reference evidence="4 5" key="1">
    <citation type="submission" date="2021-11" db="EMBL/GenBank/DDBJ databases">
        <title>Genome sequence.</title>
        <authorList>
            <person name="Sun Q."/>
        </authorList>
    </citation>
    <scope>NUCLEOTIDE SEQUENCE [LARGE SCALE GENOMIC DNA]</scope>
    <source>
        <strain evidence="4 5">KCTC 12005</strain>
    </source>
</reference>
<sequence>MPSAKSSSDALPPRERILVAAHALFYQEGIRATGVDRIIEQACVSKVTFYRQYPSKDELIRAYLEYRHGMWMSWFETSLRHALGQGESAAQALSTTLRGWFSRADFRGCAFLNAAAELGSSDPEILKVVRQHKQEMASVLDSLLTGDATPVGPALSLVIDGAIVHAQMGQPLDDVMDAFNATAAAVLQQ</sequence>
<dbReference type="PANTHER" id="PTHR30055">
    <property type="entry name" value="HTH-TYPE TRANSCRIPTIONAL REGULATOR RUTR"/>
    <property type="match status" value="1"/>
</dbReference>
<dbReference type="RefSeq" id="WP_230775689.1">
    <property type="nucleotide sequence ID" value="NZ_JAJNCT010000014.1"/>
</dbReference>
<dbReference type="Proteomes" id="UP001199260">
    <property type="component" value="Unassembled WGS sequence"/>
</dbReference>
<dbReference type="GO" id="GO:0000976">
    <property type="term" value="F:transcription cis-regulatory region binding"/>
    <property type="evidence" value="ECO:0007669"/>
    <property type="project" value="TreeGrafter"/>
</dbReference>
<evidence type="ECO:0000256" key="2">
    <source>
        <dbReference type="PROSITE-ProRule" id="PRU00335"/>
    </source>
</evidence>
<protein>
    <submittedName>
        <fullName evidence="4">TetR/AcrR family transcriptional regulator</fullName>
    </submittedName>
</protein>
<dbReference type="InterPro" id="IPR009057">
    <property type="entry name" value="Homeodomain-like_sf"/>
</dbReference>
<feature type="DNA-binding region" description="H-T-H motif" evidence="2">
    <location>
        <begin position="34"/>
        <end position="53"/>
    </location>
</feature>
<evidence type="ECO:0000313" key="5">
    <source>
        <dbReference type="Proteomes" id="UP001199260"/>
    </source>
</evidence>
<dbReference type="InterPro" id="IPR001647">
    <property type="entry name" value="HTH_TetR"/>
</dbReference>
<keyword evidence="5" id="KW-1185">Reference proteome</keyword>
<dbReference type="GO" id="GO:0003700">
    <property type="term" value="F:DNA-binding transcription factor activity"/>
    <property type="evidence" value="ECO:0007669"/>
    <property type="project" value="TreeGrafter"/>
</dbReference>
<accession>A0AAW4XVG8</accession>
<feature type="domain" description="HTH tetR-type" evidence="3">
    <location>
        <begin position="11"/>
        <end position="71"/>
    </location>
</feature>
<dbReference type="SUPFAM" id="SSF48498">
    <property type="entry name" value="Tetracyclin repressor-like, C-terminal domain"/>
    <property type="match status" value="1"/>
</dbReference>
<dbReference type="InterPro" id="IPR036271">
    <property type="entry name" value="Tet_transcr_reg_TetR-rel_C_sf"/>
</dbReference>
<organism evidence="4 5">
    <name type="scientific">Comamonas koreensis</name>
    <dbReference type="NCBI Taxonomy" id="160825"/>
    <lineage>
        <taxon>Bacteria</taxon>
        <taxon>Pseudomonadati</taxon>
        <taxon>Pseudomonadota</taxon>
        <taxon>Betaproteobacteria</taxon>
        <taxon>Burkholderiales</taxon>
        <taxon>Comamonadaceae</taxon>
        <taxon>Comamonas</taxon>
    </lineage>
</organism>
<name>A0AAW4XVG8_9BURK</name>
<dbReference type="SUPFAM" id="SSF46689">
    <property type="entry name" value="Homeodomain-like"/>
    <property type="match status" value="1"/>
</dbReference>
<evidence type="ECO:0000259" key="3">
    <source>
        <dbReference type="PROSITE" id="PS50977"/>
    </source>
</evidence>
<dbReference type="AlphaFoldDB" id="A0AAW4XVG8"/>
<comment type="caution">
    <text evidence="4">The sequence shown here is derived from an EMBL/GenBank/DDBJ whole genome shotgun (WGS) entry which is preliminary data.</text>
</comment>
<dbReference type="PANTHER" id="PTHR30055:SF200">
    <property type="entry name" value="HTH-TYPE TRANSCRIPTIONAL REPRESSOR BDCR"/>
    <property type="match status" value="1"/>
</dbReference>
<dbReference type="InterPro" id="IPR050109">
    <property type="entry name" value="HTH-type_TetR-like_transc_reg"/>
</dbReference>
<dbReference type="Gene3D" id="1.10.357.10">
    <property type="entry name" value="Tetracycline Repressor, domain 2"/>
    <property type="match status" value="1"/>
</dbReference>